<evidence type="ECO:0000256" key="4">
    <source>
        <dbReference type="ARBA" id="ARBA00022475"/>
    </source>
</evidence>
<dbReference type="Proteomes" id="UP000192917">
    <property type="component" value="Unassembled WGS sequence"/>
</dbReference>
<comment type="similarity">
    <text evidence="2">Belongs to the ABC-2 integral membrane protein family.</text>
</comment>
<feature type="transmembrane region" description="Helical" evidence="8">
    <location>
        <begin position="346"/>
        <end position="364"/>
    </location>
</feature>
<evidence type="ECO:0000256" key="5">
    <source>
        <dbReference type="ARBA" id="ARBA00022692"/>
    </source>
</evidence>
<evidence type="ECO:0000313" key="11">
    <source>
        <dbReference type="Proteomes" id="UP000192917"/>
    </source>
</evidence>
<evidence type="ECO:0000256" key="2">
    <source>
        <dbReference type="ARBA" id="ARBA00007783"/>
    </source>
</evidence>
<dbReference type="STRING" id="560819.SAMN05428998_10216"/>
<feature type="transmembrane region" description="Helical" evidence="8">
    <location>
        <begin position="174"/>
        <end position="198"/>
    </location>
</feature>
<comment type="subcellular location">
    <subcellularLocation>
        <location evidence="1">Cell membrane</location>
        <topology evidence="1">Multi-pass membrane protein</topology>
    </subcellularLocation>
</comment>
<dbReference type="InterPro" id="IPR047817">
    <property type="entry name" value="ABC2_TM_bact-type"/>
</dbReference>
<evidence type="ECO:0000259" key="9">
    <source>
        <dbReference type="PROSITE" id="PS51012"/>
    </source>
</evidence>
<organism evidence="10 11">
    <name type="scientific">Tistlia consotensis USBA 355</name>
    <dbReference type="NCBI Taxonomy" id="560819"/>
    <lineage>
        <taxon>Bacteria</taxon>
        <taxon>Pseudomonadati</taxon>
        <taxon>Pseudomonadota</taxon>
        <taxon>Alphaproteobacteria</taxon>
        <taxon>Rhodospirillales</taxon>
        <taxon>Rhodovibrionaceae</taxon>
        <taxon>Tistlia</taxon>
    </lineage>
</organism>
<dbReference type="RefSeq" id="WP_085121105.1">
    <property type="nucleotide sequence ID" value="NZ_FWZX01000002.1"/>
</dbReference>
<dbReference type="InterPro" id="IPR013525">
    <property type="entry name" value="ABC2_TM"/>
</dbReference>
<feature type="transmembrane region" description="Helical" evidence="8">
    <location>
        <begin position="219"/>
        <end position="245"/>
    </location>
</feature>
<gene>
    <name evidence="10" type="ORF">SAMN05428998_10216</name>
</gene>
<protein>
    <submittedName>
        <fullName evidence="10">ABC-2 type transport system permease protein</fullName>
    </submittedName>
</protein>
<evidence type="ECO:0000313" key="10">
    <source>
        <dbReference type="EMBL" id="SME96743.1"/>
    </source>
</evidence>
<evidence type="ECO:0000256" key="8">
    <source>
        <dbReference type="SAM" id="Phobius"/>
    </source>
</evidence>
<keyword evidence="11" id="KW-1185">Reference proteome</keyword>
<dbReference type="PROSITE" id="PS51012">
    <property type="entry name" value="ABC_TM2"/>
    <property type="match status" value="1"/>
</dbReference>
<feature type="transmembrane region" description="Helical" evidence="8">
    <location>
        <begin position="285"/>
        <end position="307"/>
    </location>
</feature>
<keyword evidence="4" id="KW-1003">Cell membrane</keyword>
<dbReference type="GO" id="GO:0005886">
    <property type="term" value="C:plasma membrane"/>
    <property type="evidence" value="ECO:0007669"/>
    <property type="project" value="UniProtKB-SubCell"/>
</dbReference>
<keyword evidence="6 8" id="KW-1133">Transmembrane helix</keyword>
<dbReference type="PANTHER" id="PTHR30294">
    <property type="entry name" value="MEMBRANE COMPONENT OF ABC TRANSPORTER YHHJ-RELATED"/>
    <property type="match status" value="1"/>
</dbReference>
<dbReference type="Gene3D" id="3.40.1710.10">
    <property type="entry name" value="abc type-2 transporter like domain"/>
    <property type="match status" value="1"/>
</dbReference>
<feature type="transmembrane region" description="Helical" evidence="8">
    <location>
        <begin position="257"/>
        <end position="278"/>
    </location>
</feature>
<proteinExistence type="inferred from homology"/>
<dbReference type="GO" id="GO:0140359">
    <property type="term" value="F:ABC-type transporter activity"/>
    <property type="evidence" value="ECO:0007669"/>
    <property type="project" value="InterPro"/>
</dbReference>
<keyword evidence="7 8" id="KW-0472">Membrane</keyword>
<reference evidence="10 11" key="1">
    <citation type="submission" date="2017-04" db="EMBL/GenBank/DDBJ databases">
        <authorList>
            <person name="Afonso C.L."/>
            <person name="Miller P.J."/>
            <person name="Scott M.A."/>
            <person name="Spackman E."/>
            <person name="Goraichik I."/>
            <person name="Dimitrov K.M."/>
            <person name="Suarez D.L."/>
            <person name="Swayne D.E."/>
        </authorList>
    </citation>
    <scope>NUCLEOTIDE SEQUENCE [LARGE SCALE GENOMIC DNA]</scope>
    <source>
        <strain evidence="10 11">USBA 355</strain>
    </source>
</reference>
<evidence type="ECO:0000256" key="3">
    <source>
        <dbReference type="ARBA" id="ARBA00022448"/>
    </source>
</evidence>
<feature type="domain" description="ABC transmembrane type-2" evidence="9">
    <location>
        <begin position="133"/>
        <end position="367"/>
    </location>
</feature>
<dbReference type="Pfam" id="PF12698">
    <property type="entry name" value="ABC2_membrane_3"/>
    <property type="match status" value="1"/>
</dbReference>
<evidence type="ECO:0000256" key="1">
    <source>
        <dbReference type="ARBA" id="ARBA00004651"/>
    </source>
</evidence>
<name>A0A1Y6B792_9PROT</name>
<dbReference type="AlphaFoldDB" id="A0A1Y6B792"/>
<evidence type="ECO:0000256" key="6">
    <source>
        <dbReference type="ARBA" id="ARBA00022989"/>
    </source>
</evidence>
<accession>A0A1Y6B792</accession>
<keyword evidence="5 8" id="KW-0812">Transmembrane</keyword>
<keyword evidence="3" id="KW-0813">Transport</keyword>
<dbReference type="InterPro" id="IPR051449">
    <property type="entry name" value="ABC-2_transporter_component"/>
</dbReference>
<sequence length="369" mass="40585">MWARLVALIAKEFLAVWKDRRSRAVIIGPPLIQLLIFGYAATFDVNHVATAIYDEDGGLAARDLIARFEGSPSFEIVARLTREAEIRQVIDPKRAILVIHVGQTFSRDLLARRPARVQLIVDGRESNTALIILGYASRIVADFNSDWLKAHGEIAPPAHLVVRSWFNPNLESRWFIVPGIVALLTLVVTMVVTALTVAREREVGTFEQLLVTPFRPFEILIGKAVPALVIGLAEGTVIIAVGVFWFGVPLRGDLPLLYAGLFLYILAVIGIGLMISSVCRTQQQAILGAFLFVVPAVILSGFATPIANMPPLIQDLTLVNPMRYFLIIVRGTFLEGLSAGLVLERLWPMAVIAAVSLSGAAWLFRHRLQ</sequence>
<evidence type="ECO:0000256" key="7">
    <source>
        <dbReference type="ARBA" id="ARBA00023136"/>
    </source>
</evidence>
<dbReference type="PANTHER" id="PTHR30294:SF44">
    <property type="entry name" value="MULTIDRUG ABC TRANSPORTER PERMEASE YBHR-RELATED"/>
    <property type="match status" value="1"/>
</dbReference>
<dbReference type="EMBL" id="FWZX01000002">
    <property type="protein sequence ID" value="SME96743.1"/>
    <property type="molecule type" value="Genomic_DNA"/>
</dbReference>